<protein>
    <submittedName>
        <fullName evidence="16">Xanthine dehydrogenase/oxidase-like</fullName>
    </submittedName>
</protein>
<comment type="cofactor">
    <cofactor evidence="12">
        <name>[2Fe-2S] cluster</name>
        <dbReference type="ChEBI" id="CHEBI:190135"/>
    </cofactor>
</comment>
<dbReference type="SUPFAM" id="SSF47741">
    <property type="entry name" value="CO dehydrogenase ISP C-domain like"/>
    <property type="match status" value="1"/>
</dbReference>
<evidence type="ECO:0000256" key="9">
    <source>
        <dbReference type="ARBA" id="ARBA00023002"/>
    </source>
</evidence>
<sequence>MDTVKNYVEVDQLQPDEFVLFVNGRKIVDKCVDPEMNLLIYIRRKLGLRGSKFSCGEGGCGACTVMLSKYDHQQKKILHHAINACYTPVCSVHGMAITTVEGVGSTTKLHPVQERLAKYHGLQCGFCTPGMVKSMYTLLRNNTLPAVADIEMALVGNLCRCTGYRPILQAFNTFAQNGCCGSPSKCGCAATGSENYNSSLVTGEFAPYNETQEPIFPSELQLNDHFHRKTVFFAGKSVVWIRPTTLAELLKYKCDIPDAILVLGNAEVGFMPKPIGIQRTLISVSHVPEMKQVHLLESSIKLGASITMAGMIDVLNERINELPRVPNRVYQAILDMLYSVGDNQIRNVAGIGSHIMTASPLSDINPLLMVAGVTLNIASHKDGFHTLPMNKDFYTGYRKTILSSDQVLVSLSIPCSKENEYCAGYKVNKYVHRRDKNIDIVSCGMRVLFEWNTDKVEEMSICFSGMGPTIAMATHVSDYIVGRKWNEDLLKDVMQILSEQFPISSQLRMVEYRKTLLQSFFFKFFIKVMNEHCTLKNIVKSPDLRRPSVTMTKKMPFTGTQSYQCVPDLQRKTELVGRPSMNESSFALVTGEAVFMDDTLSEEGELFFAMVTSTHAHANIVSIDTSGATSLDGVICYIGAEDVPGLNSLKSPSSNEPEEEVFASKQVVCYGQCIGGIVAVDPKLASQAAKLVKVQYEDLPHILTIEDAIHANSYHPHDKHISVGNVTSAFDQSDYVIEGEIYLGGQSHYYMETQCCIVKPGENGEITVSATCRNLTMVQRAVADTLAIPINKVTCKTRRLGGAFGGKFEFVTSQAAKCAVAAKRLAKPIRSTLTRDTDMQFIGTRHPVLARYKVGFSKQGILKVLQAKIFLNGGCYTGRSVNVMEQLLATLHNTYNIPVYEIDGILCKTNLPSCTAMRGFGAPQSMGIMETIIDHVTNECGFPSEKVRERNMYDGLSDSLFQDMPDVRNIRRCWIECLKQSDYYNLQKDVDTFNSSFRWKKRGIAITPVKTAIGPLPPHVGGALVHIYLDGSVLLSHGGIEMGQGLFTKTKQIASRILGISSDYIHITETSTDKVPNSIQTAASSGTDLFGSAVKNACEILMGRLNPFIKDNPNGTWKEWVNIAYQNRVSLSATGHFNYEGKFGFDCDDPGSSRAMYYFSYGAGCCEVEIDCLTGDHYIRQMNIVIDSGNSLNPALDIGQIEGAFMMGYGYYCLEELRYSPKGELLTKGPGMYKIPWISDTPRRFNVSLLPDAPNEAGVFSARGVGEMTVMIGVSVLMAIKYAVAAARSDEGVRGYFRLDAPSTPEKIRLACIDDICNKI</sequence>
<dbReference type="CDD" id="cd00207">
    <property type="entry name" value="fer2"/>
    <property type="match status" value="1"/>
</dbReference>
<dbReference type="InterPro" id="IPR008274">
    <property type="entry name" value="AldOxase/xan_DH_MoCoBD1"/>
</dbReference>
<dbReference type="InterPro" id="IPR006058">
    <property type="entry name" value="2Fe2S_fd_BS"/>
</dbReference>
<comment type="cofactor">
    <cofactor evidence="1">
        <name>Mo-molybdopterin</name>
        <dbReference type="ChEBI" id="CHEBI:71302"/>
    </cofactor>
</comment>
<dbReference type="Proteomes" id="UP000694865">
    <property type="component" value="Unplaced"/>
</dbReference>
<dbReference type="InterPro" id="IPR001041">
    <property type="entry name" value="2Fe-2S_ferredoxin-type"/>
</dbReference>
<reference evidence="16" key="1">
    <citation type="submission" date="2025-08" db="UniProtKB">
        <authorList>
            <consortium name="RefSeq"/>
        </authorList>
    </citation>
    <scope>IDENTIFICATION</scope>
    <source>
        <tissue evidence="16">Testes</tissue>
    </source>
</reference>
<dbReference type="InterPro" id="IPR016166">
    <property type="entry name" value="FAD-bd_PCMH"/>
</dbReference>
<proteinExistence type="inferred from homology"/>
<dbReference type="InterPro" id="IPR005107">
    <property type="entry name" value="CO_DH_flav_C"/>
</dbReference>
<keyword evidence="9" id="KW-0560">Oxidoreductase</keyword>
<evidence type="ECO:0000256" key="1">
    <source>
        <dbReference type="ARBA" id="ARBA00001924"/>
    </source>
</evidence>
<dbReference type="InterPro" id="IPR037165">
    <property type="entry name" value="AldOxase/xan_DH_Mopterin-bd_sf"/>
</dbReference>
<evidence type="ECO:0000256" key="6">
    <source>
        <dbReference type="ARBA" id="ARBA00022714"/>
    </source>
</evidence>
<evidence type="ECO:0000256" key="3">
    <source>
        <dbReference type="ARBA" id="ARBA00006849"/>
    </source>
</evidence>
<dbReference type="Gene3D" id="3.10.20.30">
    <property type="match status" value="1"/>
</dbReference>
<dbReference type="InterPro" id="IPR016208">
    <property type="entry name" value="Ald_Oxase/xanthine_DH-like"/>
</dbReference>
<dbReference type="InterPro" id="IPR036010">
    <property type="entry name" value="2Fe-2S_ferredoxin-like_sf"/>
</dbReference>
<evidence type="ECO:0000256" key="5">
    <source>
        <dbReference type="ARBA" id="ARBA00022630"/>
    </source>
</evidence>
<organism evidence="15 16">
    <name type="scientific">Saccoglossus kowalevskii</name>
    <name type="common">Acorn worm</name>
    <dbReference type="NCBI Taxonomy" id="10224"/>
    <lineage>
        <taxon>Eukaryota</taxon>
        <taxon>Metazoa</taxon>
        <taxon>Hemichordata</taxon>
        <taxon>Enteropneusta</taxon>
        <taxon>Harrimaniidae</taxon>
        <taxon>Saccoglossus</taxon>
    </lineage>
</organism>
<dbReference type="Gene3D" id="3.30.390.50">
    <property type="entry name" value="CO dehydrogenase flavoprotein, C-terminal domain"/>
    <property type="match status" value="1"/>
</dbReference>
<dbReference type="InterPro" id="IPR012675">
    <property type="entry name" value="Beta-grasp_dom_sf"/>
</dbReference>
<dbReference type="SUPFAM" id="SSF55447">
    <property type="entry name" value="CO dehydrogenase flavoprotein C-terminal domain-like"/>
    <property type="match status" value="1"/>
</dbReference>
<dbReference type="Pfam" id="PF03450">
    <property type="entry name" value="CO_deh_flav_C"/>
    <property type="match status" value="1"/>
</dbReference>
<evidence type="ECO:0000256" key="4">
    <source>
        <dbReference type="ARBA" id="ARBA00022505"/>
    </source>
</evidence>
<dbReference type="InterPro" id="IPR036884">
    <property type="entry name" value="2Fe-2S-bd_dom_sf"/>
</dbReference>
<evidence type="ECO:0000256" key="2">
    <source>
        <dbReference type="ARBA" id="ARBA00001974"/>
    </source>
</evidence>
<dbReference type="SUPFAM" id="SSF56003">
    <property type="entry name" value="Molybdenum cofactor-binding domain"/>
    <property type="match status" value="1"/>
</dbReference>
<dbReference type="PANTHER" id="PTHR45444">
    <property type="entry name" value="XANTHINE DEHYDROGENASE"/>
    <property type="match status" value="1"/>
</dbReference>
<keyword evidence="11" id="KW-0411">Iron-sulfur</keyword>
<evidence type="ECO:0000256" key="10">
    <source>
        <dbReference type="ARBA" id="ARBA00023004"/>
    </source>
</evidence>
<dbReference type="Pfam" id="PF02738">
    <property type="entry name" value="MoCoBD_1"/>
    <property type="match status" value="1"/>
</dbReference>
<comment type="similarity">
    <text evidence="3">Belongs to the xanthine dehydrogenase family.</text>
</comment>
<feature type="domain" description="FAD-binding PCMH-type" evidence="14">
    <location>
        <begin position="233"/>
        <end position="418"/>
    </location>
</feature>
<dbReference type="SMART" id="SM01092">
    <property type="entry name" value="CO_deh_flav_C"/>
    <property type="match status" value="1"/>
</dbReference>
<dbReference type="SMART" id="SM01008">
    <property type="entry name" value="Ald_Xan_dh_C"/>
    <property type="match status" value="1"/>
</dbReference>
<dbReference type="SUPFAM" id="SSF54292">
    <property type="entry name" value="2Fe-2S ferredoxin-like"/>
    <property type="match status" value="1"/>
</dbReference>
<dbReference type="InterPro" id="IPR016169">
    <property type="entry name" value="FAD-bd_PCMH_sub2"/>
</dbReference>
<keyword evidence="7" id="KW-0479">Metal-binding</keyword>
<evidence type="ECO:0000259" key="14">
    <source>
        <dbReference type="PROSITE" id="PS51387"/>
    </source>
</evidence>
<keyword evidence="15" id="KW-1185">Reference proteome</keyword>
<dbReference type="InterPro" id="IPR036318">
    <property type="entry name" value="FAD-bd_PCMH-like_sf"/>
</dbReference>
<dbReference type="PROSITE" id="PS51387">
    <property type="entry name" value="FAD_PCMH"/>
    <property type="match status" value="1"/>
</dbReference>
<accession>A0ABM0GYR9</accession>
<dbReference type="Pfam" id="PF20256">
    <property type="entry name" value="MoCoBD_2"/>
    <property type="match status" value="1"/>
</dbReference>
<dbReference type="PROSITE" id="PS00197">
    <property type="entry name" value="2FE2S_FER_1"/>
    <property type="match status" value="1"/>
</dbReference>
<evidence type="ECO:0000256" key="12">
    <source>
        <dbReference type="ARBA" id="ARBA00034078"/>
    </source>
</evidence>
<evidence type="ECO:0000313" key="15">
    <source>
        <dbReference type="Proteomes" id="UP000694865"/>
    </source>
</evidence>
<dbReference type="Pfam" id="PF01315">
    <property type="entry name" value="Ald_Xan_dh_C"/>
    <property type="match status" value="1"/>
</dbReference>
<dbReference type="InterPro" id="IPR036856">
    <property type="entry name" value="Ald_Oxase/Xan_DH_a/b_sf"/>
</dbReference>
<evidence type="ECO:0000313" key="16">
    <source>
        <dbReference type="RefSeq" id="XP_002740375.2"/>
    </source>
</evidence>
<keyword evidence="4" id="KW-0500">Molybdenum</keyword>
<dbReference type="Pfam" id="PF01799">
    <property type="entry name" value="Fer2_2"/>
    <property type="match status" value="1"/>
</dbReference>
<name>A0ABM0GYR9_SACKO</name>
<dbReference type="RefSeq" id="XP_002740375.2">
    <property type="nucleotide sequence ID" value="XM_002740329.2"/>
</dbReference>
<dbReference type="Pfam" id="PF00111">
    <property type="entry name" value="Fer2"/>
    <property type="match status" value="1"/>
</dbReference>
<comment type="cofactor">
    <cofactor evidence="2">
        <name>FAD</name>
        <dbReference type="ChEBI" id="CHEBI:57692"/>
    </cofactor>
</comment>
<dbReference type="InterPro" id="IPR000674">
    <property type="entry name" value="Ald_Oxase/Xan_DH_a/b"/>
</dbReference>
<dbReference type="Gene3D" id="1.10.150.120">
    <property type="entry name" value="[2Fe-2S]-binding domain"/>
    <property type="match status" value="1"/>
</dbReference>
<dbReference type="Gene3D" id="3.30.365.10">
    <property type="entry name" value="Aldehyde oxidase/xanthine dehydrogenase, molybdopterin binding domain"/>
    <property type="match status" value="4"/>
</dbReference>
<evidence type="ECO:0000256" key="7">
    <source>
        <dbReference type="ARBA" id="ARBA00022723"/>
    </source>
</evidence>
<evidence type="ECO:0000259" key="13">
    <source>
        <dbReference type="PROSITE" id="PS51085"/>
    </source>
</evidence>
<keyword evidence="6" id="KW-0001">2Fe-2S</keyword>
<dbReference type="Gene3D" id="3.30.465.10">
    <property type="match status" value="1"/>
</dbReference>
<evidence type="ECO:0000256" key="8">
    <source>
        <dbReference type="ARBA" id="ARBA00022827"/>
    </source>
</evidence>
<dbReference type="Gene3D" id="3.30.43.10">
    <property type="entry name" value="Uridine Diphospho-n-acetylenolpyruvylglucosamine Reductase, domain 2"/>
    <property type="match status" value="1"/>
</dbReference>
<gene>
    <name evidence="16" type="primary">LOC100367784</name>
</gene>
<dbReference type="Pfam" id="PF00941">
    <property type="entry name" value="FAD_binding_5"/>
    <property type="match status" value="1"/>
</dbReference>
<dbReference type="SUPFAM" id="SSF54665">
    <property type="entry name" value="CO dehydrogenase molybdoprotein N-domain-like"/>
    <property type="match status" value="1"/>
</dbReference>
<dbReference type="PIRSF" id="PIRSF000127">
    <property type="entry name" value="Xanthine_DH"/>
    <property type="match status" value="1"/>
</dbReference>
<dbReference type="Gene3D" id="3.90.1170.50">
    <property type="entry name" value="Aldehyde oxidase/xanthine dehydrogenase, a/b hammerhead"/>
    <property type="match status" value="1"/>
</dbReference>
<feature type="domain" description="2Fe-2S ferredoxin-type" evidence="13">
    <location>
        <begin position="16"/>
        <end position="103"/>
    </location>
</feature>
<dbReference type="InterPro" id="IPR046867">
    <property type="entry name" value="AldOxase/xan_DH_MoCoBD2"/>
</dbReference>
<dbReference type="SUPFAM" id="SSF56176">
    <property type="entry name" value="FAD-binding/transporter-associated domain-like"/>
    <property type="match status" value="1"/>
</dbReference>
<dbReference type="InterPro" id="IPR036683">
    <property type="entry name" value="CO_DH_flav_C_dom_sf"/>
</dbReference>
<dbReference type="GeneID" id="100367784"/>
<dbReference type="InterPro" id="IPR002346">
    <property type="entry name" value="Mopterin_DH_FAD-bd"/>
</dbReference>
<keyword evidence="5" id="KW-0285">Flavoprotein</keyword>
<evidence type="ECO:0000256" key="11">
    <source>
        <dbReference type="ARBA" id="ARBA00023014"/>
    </source>
</evidence>
<dbReference type="PANTHER" id="PTHR45444:SF3">
    <property type="entry name" value="XANTHINE DEHYDROGENASE"/>
    <property type="match status" value="1"/>
</dbReference>
<dbReference type="InterPro" id="IPR016167">
    <property type="entry name" value="FAD-bd_PCMH_sub1"/>
</dbReference>
<dbReference type="PROSITE" id="PS51085">
    <property type="entry name" value="2FE2S_FER_2"/>
    <property type="match status" value="1"/>
</dbReference>
<dbReference type="InterPro" id="IPR002888">
    <property type="entry name" value="2Fe-2S-bd"/>
</dbReference>
<keyword evidence="10" id="KW-0408">Iron</keyword>
<keyword evidence="8" id="KW-0274">FAD</keyword>